<evidence type="ECO:0000313" key="9">
    <source>
        <dbReference type="Proteomes" id="UP000245081"/>
    </source>
</evidence>
<dbReference type="InterPro" id="IPR000014">
    <property type="entry name" value="PAS"/>
</dbReference>
<dbReference type="SUPFAM" id="SSF55785">
    <property type="entry name" value="PYP-like sensor domain (PAS domain)"/>
    <property type="match status" value="1"/>
</dbReference>
<dbReference type="Gene3D" id="3.30.565.10">
    <property type="entry name" value="Histidine kinase-like ATPase, C-terminal domain"/>
    <property type="match status" value="1"/>
</dbReference>
<proteinExistence type="predicted"/>
<evidence type="ECO:0000256" key="2">
    <source>
        <dbReference type="ARBA" id="ARBA00022777"/>
    </source>
</evidence>
<sequence>MKNPAIPAEGLPSRTALQDAHQDAQSDPLVMLAGSLAVSADVISHLPAVHFRTCVWQGGDGLVDSVLNHCPDLILLDAAVDDATTFCRTLNDIAPNIPVILLAASCTAESKKKLLECGCADCLSLPEQVTEIEPRFNIHLERRLRLRQQQRQLDEMRAQLYSMEEQARLRTFELSRKNYQLRREIGERLNTETILRSREEQYRTLAENASDIIIRYSTACRRLYVNPAFERIIKLKSSQLIGQSPVGFATTLRNAAEYQAVLERVITTGINADTLAELIEDDGNVNYYQMRVVAEFDRNGKVMSVLAVGRNISPLKQAERYLEESRAQLRDLATHIEAAREEERKHLARELHDELGQLLSTLRMRTRLLQPEYIGDDRKLLRERTDAMLKIIDNAVEMVRRFVTNLRPGILDLDICSALQWLGQGFSNTYGVPCRVNVPPGICKVDDGLSVALFRIAQESLNNVVKHAGATQVSLTLQEAPKYIVLEVQDNGRGFDPVQSARKKTFGILGIKERVEMLKGRLQIDSATGQGARVHVEIPWEYKN</sequence>
<keyword evidence="4" id="KW-0175">Coiled coil</keyword>
<dbReference type="Pfam" id="PF07730">
    <property type="entry name" value="HisKA_3"/>
    <property type="match status" value="1"/>
</dbReference>
<dbReference type="InterPro" id="IPR011712">
    <property type="entry name" value="Sig_transdc_His_kin_sub3_dim/P"/>
</dbReference>
<dbReference type="InterPro" id="IPR003594">
    <property type="entry name" value="HATPase_dom"/>
</dbReference>
<gene>
    <name evidence="8" type="ORF">NMK_3406</name>
</gene>
<dbReference type="OrthoDB" id="9813412at2"/>
<dbReference type="Pfam" id="PF02518">
    <property type="entry name" value="HATPase_c"/>
    <property type="match status" value="1"/>
</dbReference>
<keyword evidence="3" id="KW-0902">Two-component regulatory system</keyword>
<dbReference type="Gene3D" id="3.30.450.20">
    <property type="entry name" value="PAS domain"/>
    <property type="match status" value="1"/>
</dbReference>
<dbReference type="Pfam" id="PF08448">
    <property type="entry name" value="PAS_4"/>
    <property type="match status" value="1"/>
</dbReference>
<dbReference type="EMBL" id="BDOQ01000021">
    <property type="protein sequence ID" value="GBG15794.1"/>
    <property type="molecule type" value="Genomic_DNA"/>
</dbReference>
<organism evidence="8 9">
    <name type="scientific">Novimethylophilus kurashikiensis</name>
    <dbReference type="NCBI Taxonomy" id="1825523"/>
    <lineage>
        <taxon>Bacteria</taxon>
        <taxon>Pseudomonadati</taxon>
        <taxon>Pseudomonadota</taxon>
        <taxon>Betaproteobacteria</taxon>
        <taxon>Nitrosomonadales</taxon>
        <taxon>Methylophilaceae</taxon>
        <taxon>Novimethylophilus</taxon>
    </lineage>
</organism>
<dbReference type="PROSITE" id="PS50113">
    <property type="entry name" value="PAC"/>
    <property type="match status" value="1"/>
</dbReference>
<evidence type="ECO:0000313" key="8">
    <source>
        <dbReference type="EMBL" id="GBG15794.1"/>
    </source>
</evidence>
<dbReference type="RefSeq" id="WP_109016945.1">
    <property type="nucleotide sequence ID" value="NZ_BDOQ01000021.1"/>
</dbReference>
<dbReference type="Gene3D" id="3.40.50.2300">
    <property type="match status" value="1"/>
</dbReference>
<feature type="domain" description="Histidine kinase" evidence="5">
    <location>
        <begin position="350"/>
        <end position="542"/>
    </location>
</feature>
<evidence type="ECO:0000256" key="3">
    <source>
        <dbReference type="ARBA" id="ARBA00023012"/>
    </source>
</evidence>
<dbReference type="SMART" id="SM00387">
    <property type="entry name" value="HATPase_c"/>
    <property type="match status" value="1"/>
</dbReference>
<dbReference type="SMART" id="SM00091">
    <property type="entry name" value="PAS"/>
    <property type="match status" value="1"/>
</dbReference>
<dbReference type="GO" id="GO:0016020">
    <property type="term" value="C:membrane"/>
    <property type="evidence" value="ECO:0007669"/>
    <property type="project" value="InterPro"/>
</dbReference>
<dbReference type="Proteomes" id="UP000245081">
    <property type="component" value="Unassembled WGS sequence"/>
</dbReference>
<dbReference type="PANTHER" id="PTHR24421:SF59">
    <property type="entry name" value="OXYGEN SENSOR HISTIDINE KINASE NREB"/>
    <property type="match status" value="1"/>
</dbReference>
<dbReference type="InterPro" id="IPR050482">
    <property type="entry name" value="Sensor_HK_TwoCompSys"/>
</dbReference>
<dbReference type="InterPro" id="IPR011006">
    <property type="entry name" value="CheY-like_superfamily"/>
</dbReference>
<dbReference type="GO" id="GO:0000155">
    <property type="term" value="F:phosphorelay sensor kinase activity"/>
    <property type="evidence" value="ECO:0007669"/>
    <property type="project" value="InterPro"/>
</dbReference>
<dbReference type="InterPro" id="IPR000700">
    <property type="entry name" value="PAS-assoc_C"/>
</dbReference>
<evidence type="ECO:0000256" key="4">
    <source>
        <dbReference type="SAM" id="Coils"/>
    </source>
</evidence>
<dbReference type="InterPro" id="IPR013656">
    <property type="entry name" value="PAS_4"/>
</dbReference>
<dbReference type="PANTHER" id="PTHR24421">
    <property type="entry name" value="NITRATE/NITRITE SENSOR PROTEIN NARX-RELATED"/>
    <property type="match status" value="1"/>
</dbReference>
<dbReference type="SUPFAM" id="SSF55874">
    <property type="entry name" value="ATPase domain of HSP90 chaperone/DNA topoisomerase II/histidine kinase"/>
    <property type="match status" value="1"/>
</dbReference>
<dbReference type="NCBIfam" id="TIGR00229">
    <property type="entry name" value="sensory_box"/>
    <property type="match status" value="1"/>
</dbReference>
<feature type="domain" description="PAS" evidence="6">
    <location>
        <begin position="198"/>
        <end position="269"/>
    </location>
</feature>
<evidence type="ECO:0000259" key="7">
    <source>
        <dbReference type="PROSITE" id="PS50113"/>
    </source>
</evidence>
<dbReference type="InterPro" id="IPR005467">
    <property type="entry name" value="His_kinase_dom"/>
</dbReference>
<feature type="coiled-coil region" evidence="4">
    <location>
        <begin position="315"/>
        <end position="342"/>
    </location>
</feature>
<evidence type="ECO:0000259" key="5">
    <source>
        <dbReference type="PROSITE" id="PS50109"/>
    </source>
</evidence>
<dbReference type="InterPro" id="IPR036890">
    <property type="entry name" value="HATPase_C_sf"/>
</dbReference>
<dbReference type="PROSITE" id="PS50112">
    <property type="entry name" value="PAS"/>
    <property type="match status" value="1"/>
</dbReference>
<evidence type="ECO:0000256" key="1">
    <source>
        <dbReference type="ARBA" id="ARBA00022679"/>
    </source>
</evidence>
<comment type="caution">
    <text evidence="8">The sequence shown here is derived from an EMBL/GenBank/DDBJ whole genome shotgun (WGS) entry which is preliminary data.</text>
</comment>
<dbReference type="SUPFAM" id="SSF52172">
    <property type="entry name" value="CheY-like"/>
    <property type="match status" value="1"/>
</dbReference>
<dbReference type="PROSITE" id="PS50109">
    <property type="entry name" value="HIS_KIN"/>
    <property type="match status" value="1"/>
</dbReference>
<keyword evidence="9" id="KW-1185">Reference proteome</keyword>
<dbReference type="GO" id="GO:0046983">
    <property type="term" value="F:protein dimerization activity"/>
    <property type="evidence" value="ECO:0007669"/>
    <property type="project" value="InterPro"/>
</dbReference>
<accession>A0A2R5FIX4</accession>
<feature type="domain" description="PAC" evidence="7">
    <location>
        <begin position="272"/>
        <end position="324"/>
    </location>
</feature>
<protein>
    <submittedName>
        <fullName evidence="8">Histidine kinase</fullName>
    </submittedName>
</protein>
<dbReference type="CDD" id="cd16917">
    <property type="entry name" value="HATPase_UhpB-NarQ-NarX-like"/>
    <property type="match status" value="1"/>
</dbReference>
<keyword evidence="1" id="KW-0808">Transferase</keyword>
<dbReference type="Gene3D" id="1.20.5.1930">
    <property type="match status" value="1"/>
</dbReference>
<reference evidence="8 9" key="1">
    <citation type="journal article" date="2018" name="Environ. Microbiol.">
        <title>Isolation and genomic characterization of Novimethylophilus kurashikiensis gen. nov. sp. nov., a new lanthanide-dependent methylotrophic species of Methylophilaceae.</title>
        <authorList>
            <person name="Lv H."/>
            <person name="Sahin N."/>
            <person name="Tani A."/>
        </authorList>
    </citation>
    <scope>NUCLEOTIDE SEQUENCE [LARGE SCALE GENOMIC DNA]</scope>
    <source>
        <strain evidence="8 9">La2-4</strain>
    </source>
</reference>
<dbReference type="AlphaFoldDB" id="A0A2R5FIX4"/>
<dbReference type="InterPro" id="IPR035965">
    <property type="entry name" value="PAS-like_dom_sf"/>
</dbReference>
<name>A0A2R5FIX4_9PROT</name>
<keyword evidence="2 8" id="KW-0418">Kinase</keyword>
<evidence type="ECO:0000259" key="6">
    <source>
        <dbReference type="PROSITE" id="PS50112"/>
    </source>
</evidence>